<feature type="region of interest" description="Disordered" evidence="7">
    <location>
        <begin position="418"/>
        <end position="440"/>
    </location>
</feature>
<evidence type="ECO:0000256" key="6">
    <source>
        <dbReference type="ARBA" id="ARBA00023136"/>
    </source>
</evidence>
<keyword evidence="13" id="KW-1185">Reference proteome</keyword>
<feature type="transmembrane region" description="Helical" evidence="8">
    <location>
        <begin position="174"/>
        <end position="195"/>
    </location>
</feature>
<keyword evidence="4 8" id="KW-0812">Transmembrane</keyword>
<name>A0A9P1DWW2_9DINO</name>
<feature type="domain" description="Major facilitator superfamily (MFS) profile" evidence="9">
    <location>
        <begin position="23"/>
        <end position="414"/>
    </location>
</feature>
<comment type="subcellular location">
    <subcellularLocation>
        <location evidence="1">Cell membrane</location>
        <topology evidence="1">Multi-pass membrane protein</topology>
    </subcellularLocation>
</comment>
<feature type="transmembrane region" description="Helical" evidence="8">
    <location>
        <begin position="360"/>
        <end position="379"/>
    </location>
</feature>
<keyword evidence="3" id="KW-1003">Cell membrane</keyword>
<proteinExistence type="predicted"/>
<dbReference type="InterPro" id="IPR020846">
    <property type="entry name" value="MFS_dom"/>
</dbReference>
<sequence length="440" mass="45746">MAVVSDLANGDGGAPATVSSRNFIVRLILPGLLQGKAQTFVTPMLPIFVAVDLAGSHSMVGIIASSYPISTFIFSPAVGVMMKHLHNSLASCLALGVLVATAVLSFAAQSVYVLLVIRMIGGIGNTSFDISQKAYMAAEVPPGIRGRITAQIAGAQKWAIMIAALLSGVVAEHLATRSIFLVQASLSFTAMLLIASHSLYLRRKSADLDGDGEALTASAPANVPLMRVLRDHWRGLLGAGLYCAMLNGIRNTWMVALPLRGHHIGLSKLGIGASVAWYRACDATVTTIAAGHIMDKYGLKAAAIPSMLLMGIAFSLLSAVKGSWSLAAVALVFGVGNGFCGGILNAFATGLAPKNARTQFLGLWKTVTSIGGICVPPLFGMVSDASNLDLAGYFASGAALCTLLWAVFAVQDVSKEAPPDSEVSQREQISVSLAHNPSPA</sequence>
<dbReference type="PANTHER" id="PTHR23517">
    <property type="entry name" value="RESISTANCE PROTEIN MDTM, PUTATIVE-RELATED-RELATED"/>
    <property type="match status" value="1"/>
</dbReference>
<evidence type="ECO:0000313" key="13">
    <source>
        <dbReference type="Proteomes" id="UP001152797"/>
    </source>
</evidence>
<reference evidence="11" key="2">
    <citation type="submission" date="2024-04" db="EMBL/GenBank/DDBJ databases">
        <authorList>
            <person name="Chen Y."/>
            <person name="Shah S."/>
            <person name="Dougan E. K."/>
            <person name="Thang M."/>
            <person name="Chan C."/>
        </authorList>
    </citation>
    <scope>NUCLEOTIDE SEQUENCE [LARGE SCALE GENOMIC DNA]</scope>
</reference>
<dbReference type="InterPro" id="IPR050171">
    <property type="entry name" value="MFS_Transporters"/>
</dbReference>
<evidence type="ECO:0000313" key="12">
    <source>
        <dbReference type="EMBL" id="CAL4804263.1"/>
    </source>
</evidence>
<dbReference type="EMBL" id="CAMXCT030006611">
    <property type="protein sequence ID" value="CAL4804263.1"/>
    <property type="molecule type" value="Genomic_DNA"/>
</dbReference>
<dbReference type="InterPro" id="IPR011701">
    <property type="entry name" value="MFS"/>
</dbReference>
<dbReference type="SUPFAM" id="SSF103473">
    <property type="entry name" value="MFS general substrate transporter"/>
    <property type="match status" value="1"/>
</dbReference>
<feature type="transmembrane region" description="Helical" evidence="8">
    <location>
        <begin position="391"/>
        <end position="410"/>
    </location>
</feature>
<feature type="transmembrane region" description="Helical" evidence="8">
    <location>
        <begin position="59"/>
        <end position="80"/>
    </location>
</feature>
<dbReference type="Gene3D" id="1.20.1250.20">
    <property type="entry name" value="MFS general substrate transporter like domains"/>
    <property type="match status" value="2"/>
</dbReference>
<comment type="caution">
    <text evidence="10">The sequence shown here is derived from an EMBL/GenBank/DDBJ whole genome shotgun (WGS) entry which is preliminary data.</text>
</comment>
<evidence type="ECO:0000256" key="2">
    <source>
        <dbReference type="ARBA" id="ARBA00022448"/>
    </source>
</evidence>
<evidence type="ECO:0000256" key="8">
    <source>
        <dbReference type="SAM" id="Phobius"/>
    </source>
</evidence>
<evidence type="ECO:0000256" key="3">
    <source>
        <dbReference type="ARBA" id="ARBA00022475"/>
    </source>
</evidence>
<evidence type="ECO:0000313" key="11">
    <source>
        <dbReference type="EMBL" id="CAL1170326.1"/>
    </source>
</evidence>
<keyword evidence="5 8" id="KW-1133">Transmembrane helix</keyword>
<gene>
    <name evidence="10" type="ORF">C1SCF055_LOCUS41632</name>
</gene>
<evidence type="ECO:0000256" key="5">
    <source>
        <dbReference type="ARBA" id="ARBA00022989"/>
    </source>
</evidence>
<feature type="transmembrane region" description="Helical" evidence="8">
    <location>
        <begin position="301"/>
        <end position="320"/>
    </location>
</feature>
<dbReference type="Pfam" id="PF07690">
    <property type="entry name" value="MFS_1"/>
    <property type="match status" value="1"/>
</dbReference>
<evidence type="ECO:0000313" key="10">
    <source>
        <dbReference type="EMBL" id="CAI4016951.1"/>
    </source>
</evidence>
<dbReference type="EMBL" id="CAMXCT020006611">
    <property type="protein sequence ID" value="CAL1170326.1"/>
    <property type="molecule type" value="Genomic_DNA"/>
</dbReference>
<evidence type="ECO:0000256" key="4">
    <source>
        <dbReference type="ARBA" id="ARBA00022692"/>
    </source>
</evidence>
<dbReference type="PROSITE" id="PS50850">
    <property type="entry name" value="MFS"/>
    <property type="match status" value="1"/>
</dbReference>
<organism evidence="10">
    <name type="scientific">Cladocopium goreaui</name>
    <dbReference type="NCBI Taxonomy" id="2562237"/>
    <lineage>
        <taxon>Eukaryota</taxon>
        <taxon>Sar</taxon>
        <taxon>Alveolata</taxon>
        <taxon>Dinophyceae</taxon>
        <taxon>Suessiales</taxon>
        <taxon>Symbiodiniaceae</taxon>
        <taxon>Cladocopium</taxon>
    </lineage>
</organism>
<keyword evidence="2" id="KW-0813">Transport</keyword>
<dbReference type="GO" id="GO:0022857">
    <property type="term" value="F:transmembrane transporter activity"/>
    <property type="evidence" value="ECO:0007669"/>
    <property type="project" value="InterPro"/>
</dbReference>
<keyword evidence="6 8" id="KW-0472">Membrane</keyword>
<dbReference type="AlphaFoldDB" id="A0A9P1DWW2"/>
<feature type="transmembrane region" description="Helical" evidence="8">
    <location>
        <begin position="326"/>
        <end position="348"/>
    </location>
</feature>
<dbReference type="InterPro" id="IPR036259">
    <property type="entry name" value="MFS_trans_sf"/>
</dbReference>
<dbReference type="PANTHER" id="PTHR23517:SF3">
    <property type="entry name" value="INTEGRAL MEMBRANE TRANSPORT PROTEIN"/>
    <property type="match status" value="1"/>
</dbReference>
<dbReference type="EMBL" id="CAMXCT010006611">
    <property type="protein sequence ID" value="CAI4016951.1"/>
    <property type="molecule type" value="Genomic_DNA"/>
</dbReference>
<accession>A0A9P1DWW2</accession>
<dbReference type="GO" id="GO:0005886">
    <property type="term" value="C:plasma membrane"/>
    <property type="evidence" value="ECO:0007669"/>
    <property type="project" value="UniProtKB-SubCell"/>
</dbReference>
<dbReference type="Proteomes" id="UP001152797">
    <property type="component" value="Unassembled WGS sequence"/>
</dbReference>
<reference evidence="10" key="1">
    <citation type="submission" date="2022-10" db="EMBL/GenBank/DDBJ databases">
        <authorList>
            <person name="Chen Y."/>
            <person name="Dougan E. K."/>
            <person name="Chan C."/>
            <person name="Rhodes N."/>
            <person name="Thang M."/>
        </authorList>
    </citation>
    <scope>NUCLEOTIDE SEQUENCE</scope>
</reference>
<feature type="transmembrane region" description="Helical" evidence="8">
    <location>
        <begin position="92"/>
        <end position="117"/>
    </location>
</feature>
<evidence type="ECO:0000259" key="9">
    <source>
        <dbReference type="PROSITE" id="PS50850"/>
    </source>
</evidence>
<dbReference type="OrthoDB" id="10442389at2759"/>
<feature type="compositionally biased region" description="Polar residues" evidence="7">
    <location>
        <begin position="426"/>
        <end position="440"/>
    </location>
</feature>
<protein>
    <submittedName>
        <fullName evidence="12">Voltage-dependent T-type calcium channel subunit alpha-1H</fullName>
    </submittedName>
</protein>
<evidence type="ECO:0000256" key="1">
    <source>
        <dbReference type="ARBA" id="ARBA00004651"/>
    </source>
</evidence>
<evidence type="ECO:0000256" key="7">
    <source>
        <dbReference type="SAM" id="MobiDB-lite"/>
    </source>
</evidence>